<proteinExistence type="predicted"/>
<sequence length="222" mass="24936">MTSSLFDEMGNFHVCQALKCRGIDPFDNARKVCSFKFLRGLVTYMAAVEDLIPRDGPIALVDQERNELFQMHDTAARKEGMTPFRSSVSPKRTIWCQTNMKRGIHYNPTKNDLTEDEIKNRMSASYKGGPYDGFHLDAKWATPAGEAPIGGQNPLPSQEFMDTWGTTEYMKKLMKQVAAAETKPVGQNRLVDGSSRGGTHARVEFSAGKSDLQEIQKWKVRP</sequence>
<keyword evidence="3" id="KW-1185">Reference proteome</keyword>
<protein>
    <submittedName>
        <fullName evidence="2">Uncharacterized protein</fullName>
    </submittedName>
</protein>
<feature type="region of interest" description="Disordered" evidence="1">
    <location>
        <begin position="188"/>
        <end position="222"/>
    </location>
</feature>
<evidence type="ECO:0000313" key="2">
    <source>
        <dbReference type="EMBL" id="KAK3243786.1"/>
    </source>
</evidence>
<dbReference type="AlphaFoldDB" id="A0AAE0EWX9"/>
<name>A0AAE0EWX9_9CHLO</name>
<gene>
    <name evidence="2" type="ORF">CYMTET_46579</name>
</gene>
<feature type="compositionally biased region" description="Basic and acidic residues" evidence="1">
    <location>
        <begin position="211"/>
        <end position="222"/>
    </location>
</feature>
<accession>A0AAE0EWX9</accession>
<evidence type="ECO:0000313" key="3">
    <source>
        <dbReference type="Proteomes" id="UP001190700"/>
    </source>
</evidence>
<dbReference type="Proteomes" id="UP001190700">
    <property type="component" value="Unassembled WGS sequence"/>
</dbReference>
<reference evidence="2 3" key="1">
    <citation type="journal article" date="2015" name="Genome Biol. Evol.">
        <title>Comparative Genomics of a Bacterivorous Green Alga Reveals Evolutionary Causalities and Consequences of Phago-Mixotrophic Mode of Nutrition.</title>
        <authorList>
            <person name="Burns J.A."/>
            <person name="Paasch A."/>
            <person name="Narechania A."/>
            <person name="Kim E."/>
        </authorList>
    </citation>
    <scope>NUCLEOTIDE SEQUENCE [LARGE SCALE GENOMIC DNA]</scope>
    <source>
        <strain evidence="2 3">PLY_AMNH</strain>
    </source>
</reference>
<comment type="caution">
    <text evidence="2">The sequence shown here is derived from an EMBL/GenBank/DDBJ whole genome shotgun (WGS) entry which is preliminary data.</text>
</comment>
<dbReference type="EMBL" id="LGRX02032651">
    <property type="protein sequence ID" value="KAK3243786.1"/>
    <property type="molecule type" value="Genomic_DNA"/>
</dbReference>
<organism evidence="2 3">
    <name type="scientific">Cymbomonas tetramitiformis</name>
    <dbReference type="NCBI Taxonomy" id="36881"/>
    <lineage>
        <taxon>Eukaryota</taxon>
        <taxon>Viridiplantae</taxon>
        <taxon>Chlorophyta</taxon>
        <taxon>Pyramimonadophyceae</taxon>
        <taxon>Pyramimonadales</taxon>
        <taxon>Pyramimonadaceae</taxon>
        <taxon>Cymbomonas</taxon>
    </lineage>
</organism>
<evidence type="ECO:0000256" key="1">
    <source>
        <dbReference type="SAM" id="MobiDB-lite"/>
    </source>
</evidence>